<dbReference type="AlphaFoldDB" id="A0A0A9FWL2"/>
<organism evidence="2">
    <name type="scientific">Arundo donax</name>
    <name type="common">Giant reed</name>
    <name type="synonym">Donax arundinaceus</name>
    <dbReference type="NCBI Taxonomy" id="35708"/>
    <lineage>
        <taxon>Eukaryota</taxon>
        <taxon>Viridiplantae</taxon>
        <taxon>Streptophyta</taxon>
        <taxon>Embryophyta</taxon>
        <taxon>Tracheophyta</taxon>
        <taxon>Spermatophyta</taxon>
        <taxon>Magnoliopsida</taxon>
        <taxon>Liliopsida</taxon>
        <taxon>Poales</taxon>
        <taxon>Poaceae</taxon>
        <taxon>PACMAD clade</taxon>
        <taxon>Arundinoideae</taxon>
        <taxon>Arundineae</taxon>
        <taxon>Arundo</taxon>
    </lineage>
</organism>
<sequence>MSIATRSLGDTSATRSCPSPRSPPPVSLLPVPATLPLVLATTPLPGTSSQWQHPSPWLALLLIHGLTSSLCPNLGWGGRSTTQPGAHLHPFVLRADVRRRHESS</sequence>
<proteinExistence type="predicted"/>
<protein>
    <submittedName>
        <fullName evidence="2">Uncharacterized protein</fullName>
    </submittedName>
</protein>
<evidence type="ECO:0000256" key="1">
    <source>
        <dbReference type="SAM" id="MobiDB-lite"/>
    </source>
</evidence>
<accession>A0A0A9FWL2</accession>
<name>A0A0A9FWL2_ARUDO</name>
<feature type="region of interest" description="Disordered" evidence="1">
    <location>
        <begin position="1"/>
        <end position="28"/>
    </location>
</feature>
<feature type="compositionally biased region" description="Polar residues" evidence="1">
    <location>
        <begin position="1"/>
        <end position="10"/>
    </location>
</feature>
<reference evidence="2" key="1">
    <citation type="submission" date="2014-09" db="EMBL/GenBank/DDBJ databases">
        <authorList>
            <person name="Magalhaes I.L.F."/>
            <person name="Oliveira U."/>
            <person name="Santos F.R."/>
            <person name="Vidigal T.H.D.A."/>
            <person name="Brescovit A.D."/>
            <person name="Santos A.J."/>
        </authorList>
    </citation>
    <scope>NUCLEOTIDE SEQUENCE</scope>
    <source>
        <tissue evidence="2">Shoot tissue taken approximately 20 cm above the soil surface</tissue>
    </source>
</reference>
<dbReference type="EMBL" id="GBRH01183205">
    <property type="protein sequence ID" value="JAE14691.1"/>
    <property type="molecule type" value="Transcribed_RNA"/>
</dbReference>
<evidence type="ECO:0000313" key="2">
    <source>
        <dbReference type="EMBL" id="JAE14691.1"/>
    </source>
</evidence>
<reference evidence="2" key="2">
    <citation type="journal article" date="2015" name="Data Brief">
        <title>Shoot transcriptome of the giant reed, Arundo donax.</title>
        <authorList>
            <person name="Barrero R.A."/>
            <person name="Guerrero F.D."/>
            <person name="Moolhuijzen P."/>
            <person name="Goolsby J.A."/>
            <person name="Tidwell J."/>
            <person name="Bellgard S.E."/>
            <person name="Bellgard M.I."/>
        </authorList>
    </citation>
    <scope>NUCLEOTIDE SEQUENCE</scope>
    <source>
        <tissue evidence="2">Shoot tissue taken approximately 20 cm above the soil surface</tissue>
    </source>
</reference>